<organism evidence="1 2">
    <name type="scientific">Gracilibacillus pellucidus</name>
    <dbReference type="NCBI Taxonomy" id="3095368"/>
    <lineage>
        <taxon>Bacteria</taxon>
        <taxon>Bacillati</taxon>
        <taxon>Bacillota</taxon>
        <taxon>Bacilli</taxon>
        <taxon>Bacillales</taxon>
        <taxon>Bacillaceae</taxon>
        <taxon>Gracilibacillus</taxon>
    </lineage>
</organism>
<comment type="caution">
    <text evidence="1">The sequence shown here is derived from an EMBL/GenBank/DDBJ whole genome shotgun (WGS) entry which is preliminary data.</text>
</comment>
<reference evidence="1" key="1">
    <citation type="submission" date="2023-11" db="EMBL/GenBank/DDBJ databases">
        <title>Gracilibacillus pellucida a moderately halophilic bacterium isolated from saline soil in Xinjiang province.</title>
        <authorList>
            <person name="Zhang Z."/>
            <person name="Tan F."/>
            <person name="Wang Y."/>
            <person name="Xia M."/>
        </authorList>
    </citation>
    <scope>NUCLEOTIDE SEQUENCE</scope>
    <source>
        <strain evidence="1">S3-1-1</strain>
    </source>
</reference>
<keyword evidence="1" id="KW-0548">Nucleotidyltransferase</keyword>
<dbReference type="Proteomes" id="UP001277972">
    <property type="component" value="Unassembled WGS sequence"/>
</dbReference>
<proteinExistence type="predicted"/>
<accession>A0ACC6M9H9</accession>
<protein>
    <submittedName>
        <fullName evidence="1">GGDEF domain-containing protein</fullName>
        <ecNumber evidence="1">2.7.7.65</ecNumber>
    </submittedName>
</protein>
<name>A0ACC6M9H9_9BACI</name>
<sequence length="607" mass="70959">MRNKKIKMWFFLLFFIFTTLLHIFSIPIVFSITFGFAQILYLVSIRQFGLKFALLLTISVNAFVYIVHIESVLVFINTLAVLFMGFLYEKKGKTLFKWSFVYSFILFFVYYLISFFWVDLTENLRILSSFVLIKVILGTLFSALIADMCFEYLPFFPKLQKWFWNQPRLHFGQVISHLLVFSAVLPLMVIIGLDAKAGEDNIYQGYYTQFQQVEEYLQLKEMELLSHSSEAEKVEASAVLDDTVSSLHQRMVILDEDDQIWFDTDGQVEHKIVPFLVTNQYVKEVNPNNYIFLSSTDDRLASWYRGYYVGETTFLNNRTYVVYPIAEDVMGVMKNIRDYCMFALLMLVLALIFAIIVNRVLSSSLERLTRLTSDLPEKMKRQEGFYWNATPIVEFSMLGKNIEQVARQLQTMFTDAKKKNELLTARTSQLIESESKLYRLAHYDGLTELPNRYSFHTDVRKRLTNADSDEKFVIIFIDLDKFKQVNDTLGHSGGDLLLKVFAKRLIRFEQNKRVTFYRLAGDEFVAVAEERDIQQLCEQLLEMIHQPILINKTKVTLTASIGLSFYPDDGKTLDQLLHQADSLMYEDKKCHHELQQLTTFKDERGRK</sequence>
<evidence type="ECO:0000313" key="2">
    <source>
        <dbReference type="Proteomes" id="UP001277972"/>
    </source>
</evidence>
<dbReference type="EC" id="2.7.7.65" evidence="1"/>
<dbReference type="EMBL" id="JAWZSR010000012">
    <property type="protein sequence ID" value="MDX8047427.1"/>
    <property type="molecule type" value="Genomic_DNA"/>
</dbReference>
<gene>
    <name evidence="1" type="ORF">SH601_15780</name>
</gene>
<keyword evidence="1" id="KW-0808">Transferase</keyword>
<evidence type="ECO:0000313" key="1">
    <source>
        <dbReference type="EMBL" id="MDX8047427.1"/>
    </source>
</evidence>
<keyword evidence="2" id="KW-1185">Reference proteome</keyword>